<dbReference type="Proteomes" id="UP000789570">
    <property type="component" value="Unassembled WGS sequence"/>
</dbReference>
<keyword evidence="2" id="KW-1185">Reference proteome</keyword>
<proteinExistence type="predicted"/>
<dbReference type="OrthoDB" id="2432692at2759"/>
<protein>
    <submittedName>
        <fullName evidence="1">6847_t:CDS:1</fullName>
    </submittedName>
</protein>
<sequence>MYERLLWSSIMSPSLNNIKGFEPHSIINLAMNKLVSGMTYICWKKESKNNISTMNALAILGPHLCIDIVLQSEYAPNLMSNFMHFCINISDNRKNIITSMFTEPVLAEASAQIINDSDINLIEKSFNEEPSKDRISAEIEKLLHMPFLLLYMQLESSKEFSEDLSRIIEKKRAGSRKCKLEEALQDYNIDCNDTRDRFLKRIRTKLNKDVKNSKSVVDNVSDADIKVFRKYFQVPLAIFGLSSEVYSCLKQATTSTSVNDRNLEYSFNNYQLLRLILHWGEI</sequence>
<dbReference type="PANTHER" id="PTHR33266">
    <property type="entry name" value="CHROMOSOME 15, WHOLE GENOME SHOTGUN SEQUENCE"/>
    <property type="match status" value="1"/>
</dbReference>
<organism evidence="1 2">
    <name type="scientific">Funneliformis caledonium</name>
    <dbReference type="NCBI Taxonomy" id="1117310"/>
    <lineage>
        <taxon>Eukaryota</taxon>
        <taxon>Fungi</taxon>
        <taxon>Fungi incertae sedis</taxon>
        <taxon>Mucoromycota</taxon>
        <taxon>Glomeromycotina</taxon>
        <taxon>Glomeromycetes</taxon>
        <taxon>Glomerales</taxon>
        <taxon>Glomeraceae</taxon>
        <taxon>Funneliformis</taxon>
    </lineage>
</organism>
<reference evidence="1" key="1">
    <citation type="submission" date="2021-06" db="EMBL/GenBank/DDBJ databases">
        <authorList>
            <person name="Kallberg Y."/>
            <person name="Tangrot J."/>
            <person name="Rosling A."/>
        </authorList>
    </citation>
    <scope>NUCLEOTIDE SEQUENCE</scope>
    <source>
        <strain evidence="1">UK204</strain>
    </source>
</reference>
<dbReference type="AlphaFoldDB" id="A0A9N8YVR3"/>
<evidence type="ECO:0000313" key="1">
    <source>
        <dbReference type="EMBL" id="CAG8452553.1"/>
    </source>
</evidence>
<gene>
    <name evidence="1" type="ORF">FCALED_LOCUS1317</name>
</gene>
<dbReference type="EMBL" id="CAJVPQ010000163">
    <property type="protein sequence ID" value="CAG8452553.1"/>
    <property type="molecule type" value="Genomic_DNA"/>
</dbReference>
<evidence type="ECO:0000313" key="2">
    <source>
        <dbReference type="Proteomes" id="UP000789570"/>
    </source>
</evidence>
<accession>A0A9N8YVR3</accession>
<name>A0A9N8YVR3_9GLOM</name>
<comment type="caution">
    <text evidence="1">The sequence shown here is derived from an EMBL/GenBank/DDBJ whole genome shotgun (WGS) entry which is preliminary data.</text>
</comment>
<dbReference type="PANTHER" id="PTHR33266:SF1">
    <property type="entry name" value="F-BOX DOMAIN-CONTAINING PROTEIN"/>
    <property type="match status" value="1"/>
</dbReference>